<dbReference type="AlphaFoldDB" id="A0A2V1CXY1"/>
<dbReference type="InterPro" id="IPR039327">
    <property type="entry name" value="CON7-like"/>
</dbReference>
<dbReference type="Proteomes" id="UP000244855">
    <property type="component" value="Unassembled WGS sequence"/>
</dbReference>
<evidence type="ECO:0000313" key="2">
    <source>
        <dbReference type="Proteomes" id="UP000244855"/>
    </source>
</evidence>
<keyword evidence="2" id="KW-1185">Reference proteome</keyword>
<sequence>MAEIIGLTASLITLAGLGTKLAKTLRDATDALNSADHEAHLIAADISIFASSLVQLSKTLPMVANYDIPEAEKLLEVTEVLVLACSSLVDELQRYIGDPVVLRMKGGMWMRALGWHFKWFFQMAKVAFVKRLMESFKSTLVFLVPTMDLAVGIQQDAQHEVR</sequence>
<protein>
    <recommendedName>
        <fullName evidence="3">Fungal N-terminal domain-containing protein</fullName>
    </recommendedName>
</protein>
<evidence type="ECO:0008006" key="3">
    <source>
        <dbReference type="Google" id="ProtNLM"/>
    </source>
</evidence>
<dbReference type="EMBL" id="KZ806207">
    <property type="protein sequence ID" value="PVH90590.1"/>
    <property type="molecule type" value="Genomic_DNA"/>
</dbReference>
<dbReference type="OrthoDB" id="5431013at2759"/>
<name>A0A2V1CXY1_9PLEO</name>
<dbReference type="GO" id="GO:0006355">
    <property type="term" value="P:regulation of DNA-templated transcription"/>
    <property type="evidence" value="ECO:0007669"/>
    <property type="project" value="InterPro"/>
</dbReference>
<organism evidence="1 2">
    <name type="scientific">Periconia macrospinosa</name>
    <dbReference type="NCBI Taxonomy" id="97972"/>
    <lineage>
        <taxon>Eukaryota</taxon>
        <taxon>Fungi</taxon>
        <taxon>Dikarya</taxon>
        <taxon>Ascomycota</taxon>
        <taxon>Pezizomycotina</taxon>
        <taxon>Dothideomycetes</taxon>
        <taxon>Pleosporomycetidae</taxon>
        <taxon>Pleosporales</taxon>
        <taxon>Massarineae</taxon>
        <taxon>Periconiaceae</taxon>
        <taxon>Periconia</taxon>
    </lineage>
</organism>
<accession>A0A2V1CXY1</accession>
<dbReference type="PANTHER" id="PTHR36167">
    <property type="entry name" value="C2H2 FINGER DOMAIN TRANSCRIPTION FACTOR (EUROFUNG)-RELATED"/>
    <property type="match status" value="1"/>
</dbReference>
<reference evidence="1 2" key="1">
    <citation type="journal article" date="2018" name="Sci. Rep.">
        <title>Comparative genomics provides insights into the lifestyle and reveals functional heterogeneity of dark septate endophytic fungi.</title>
        <authorList>
            <person name="Knapp D.G."/>
            <person name="Nemeth J.B."/>
            <person name="Barry K."/>
            <person name="Hainaut M."/>
            <person name="Henrissat B."/>
            <person name="Johnson J."/>
            <person name="Kuo A."/>
            <person name="Lim J.H.P."/>
            <person name="Lipzen A."/>
            <person name="Nolan M."/>
            <person name="Ohm R.A."/>
            <person name="Tamas L."/>
            <person name="Grigoriev I.V."/>
            <person name="Spatafora J.W."/>
            <person name="Nagy L.G."/>
            <person name="Kovacs G.M."/>
        </authorList>
    </citation>
    <scope>NUCLEOTIDE SEQUENCE [LARGE SCALE GENOMIC DNA]</scope>
    <source>
        <strain evidence="1 2">DSE2036</strain>
    </source>
</reference>
<proteinExistence type="predicted"/>
<evidence type="ECO:0000313" key="1">
    <source>
        <dbReference type="EMBL" id="PVH90590.1"/>
    </source>
</evidence>
<dbReference type="PANTHER" id="PTHR36167:SF3">
    <property type="entry name" value="C2H2 FINGER DOMAIN TRANSCRIPTION FACTOR (EUROFUNG)-RELATED"/>
    <property type="match status" value="1"/>
</dbReference>
<gene>
    <name evidence="1" type="ORF">DM02DRAFT_429900</name>
</gene>